<dbReference type="InterPro" id="IPR052177">
    <property type="entry name" value="Divisome_Glycosyl_Hydrolase"/>
</dbReference>
<reference evidence="5 6" key="1">
    <citation type="submission" date="2019-03" db="EMBL/GenBank/DDBJ databases">
        <title>Draft genome sequences of novel Actinobacteria.</title>
        <authorList>
            <person name="Sahin N."/>
            <person name="Ay H."/>
            <person name="Saygin H."/>
        </authorList>
    </citation>
    <scope>NUCLEOTIDE SEQUENCE [LARGE SCALE GENOMIC DNA]</scope>
    <source>
        <strain evidence="5 6">6K102</strain>
    </source>
</reference>
<dbReference type="Pfam" id="PF16373">
    <property type="entry name" value="DUF4985"/>
    <property type="match status" value="1"/>
</dbReference>
<evidence type="ECO:0000256" key="1">
    <source>
        <dbReference type="ARBA" id="ARBA00022729"/>
    </source>
</evidence>
<dbReference type="PANTHER" id="PTHR43405:SF1">
    <property type="entry name" value="GLYCOSYL HYDROLASE DIGH"/>
    <property type="match status" value="1"/>
</dbReference>
<gene>
    <name evidence="5" type="ORF">E1295_33095</name>
</gene>
<evidence type="ECO:0000259" key="3">
    <source>
        <dbReference type="Pfam" id="PF02638"/>
    </source>
</evidence>
<dbReference type="EMBL" id="SMLD01000116">
    <property type="protein sequence ID" value="TDE39303.1"/>
    <property type="molecule type" value="Genomic_DNA"/>
</dbReference>
<dbReference type="Gene3D" id="3.20.20.80">
    <property type="entry name" value="Glycosidases"/>
    <property type="match status" value="2"/>
</dbReference>
<sequence length="575" mass="64112">MRMLTPRYPRAGNTGGLFRRLVAVAGLAVALVASSSPPVSASPATDRARHELLESLYGHKYWQSRILWYDLAANLKRLDTREEVRDIVAKTAAAGFDTVVVDVKNYTGYVAYDSAVAPHLSTTEIPSYQGYPAGYDLLRTVVEEGHAAGLDVIAAVNVFSEGHNASKDGPAFEHPEWQTHYQYAKRTVAAPDGTTFPLSGVDVARDEQRLVAYTPAKYDASPANQWGVEVQVRAGQVTEVTDRRGGAPAVAVPDDGYVLSGHGAAADWLLGHLHVGDAAEVSAETSIVPAAEHSSFATFVNPINQDVQRYELKVIEEIVRKYDVDGISLDRTRYSNVDADFSDASRQAFERHLGRAVQNWPADVFQYELDGFTQKRVEGPLYKKWIEWRAGNIQQFFKQAGQLVHGIDPDLIYTDYVGAWYPEYYAEGVNWGSRRYHPPYDWASEDYHKTGYAETMDFLMTGTYFTAVTKEEAVAEGQPAPWYSVEGSAELATEAIDEATFTYASLYPLQYEGKPDKFREALRMALSKTHGIMLFDLVYLEQYGWWDLVADEFGDGPHRSPHKNPAYRAILTKDK</sequence>
<evidence type="ECO:0000256" key="2">
    <source>
        <dbReference type="SAM" id="SignalP"/>
    </source>
</evidence>
<dbReference type="SUPFAM" id="SSF51445">
    <property type="entry name" value="(Trans)glycosidases"/>
    <property type="match status" value="1"/>
</dbReference>
<organism evidence="5 6">
    <name type="scientific">Nonomuraea mesophila</name>
    <dbReference type="NCBI Taxonomy" id="2530382"/>
    <lineage>
        <taxon>Bacteria</taxon>
        <taxon>Bacillati</taxon>
        <taxon>Actinomycetota</taxon>
        <taxon>Actinomycetes</taxon>
        <taxon>Streptosporangiales</taxon>
        <taxon>Streptosporangiaceae</taxon>
        <taxon>Nonomuraea</taxon>
    </lineage>
</organism>
<keyword evidence="6" id="KW-1185">Reference proteome</keyword>
<dbReference type="InterPro" id="IPR003790">
    <property type="entry name" value="GHL10"/>
</dbReference>
<feature type="chain" id="PRO_5020685003" description="Glycosyl hydrolase-like 10 domain-containing protein" evidence="2">
    <location>
        <begin position="42"/>
        <end position="575"/>
    </location>
</feature>
<evidence type="ECO:0000313" key="5">
    <source>
        <dbReference type="EMBL" id="TDE39303.1"/>
    </source>
</evidence>
<dbReference type="InterPro" id="IPR032280">
    <property type="entry name" value="DUF4985"/>
</dbReference>
<keyword evidence="1 2" id="KW-0732">Signal</keyword>
<dbReference type="InterPro" id="IPR017853">
    <property type="entry name" value="GH"/>
</dbReference>
<evidence type="ECO:0000313" key="6">
    <source>
        <dbReference type="Proteomes" id="UP000295136"/>
    </source>
</evidence>
<proteinExistence type="predicted"/>
<dbReference type="RefSeq" id="WP_132636614.1">
    <property type="nucleotide sequence ID" value="NZ_SMLD01000116.1"/>
</dbReference>
<name>A0A4R5EWK6_9ACTN</name>
<feature type="signal peptide" evidence="2">
    <location>
        <begin position="1"/>
        <end position="41"/>
    </location>
</feature>
<dbReference type="Proteomes" id="UP000295136">
    <property type="component" value="Unassembled WGS sequence"/>
</dbReference>
<evidence type="ECO:0008006" key="7">
    <source>
        <dbReference type="Google" id="ProtNLM"/>
    </source>
</evidence>
<accession>A0A4R5EWK6</accession>
<comment type="caution">
    <text evidence="5">The sequence shown here is derived from an EMBL/GenBank/DDBJ whole genome shotgun (WGS) entry which is preliminary data.</text>
</comment>
<dbReference type="Pfam" id="PF02638">
    <property type="entry name" value="GHL10"/>
    <property type="match status" value="1"/>
</dbReference>
<evidence type="ECO:0000259" key="4">
    <source>
        <dbReference type="Pfam" id="PF16373"/>
    </source>
</evidence>
<dbReference type="PANTHER" id="PTHR43405">
    <property type="entry name" value="GLYCOSYL HYDROLASE DIGH"/>
    <property type="match status" value="1"/>
</dbReference>
<protein>
    <recommendedName>
        <fullName evidence="7">Glycosyl hydrolase-like 10 domain-containing protein</fullName>
    </recommendedName>
</protein>
<dbReference type="AlphaFoldDB" id="A0A4R5EWK6"/>
<feature type="domain" description="Glycosyl hydrolase-like 10" evidence="3">
    <location>
        <begin position="298"/>
        <end position="412"/>
    </location>
</feature>
<feature type="domain" description="DUF4985" evidence="4">
    <location>
        <begin position="439"/>
        <end position="549"/>
    </location>
</feature>